<sequence length="284" mass="31607">MKKILNQALISVFLFSMVLFGACENRENDLAPEPSVHDSMDEAQVELTLASLDADVQAIMLEKDQDLQKTGSLISSKSFQQDCREITIDTENKVITVDFGTEGCTGLDGKTRKGKILISYTARIHQLGAVITMIFDSYYVNNLKIEGTRVLKNKSIDAENGNIHQEVILKDGKIIFPDGTTYTRNANWVRTWVRGANPSLDEFYLEGSANGTNRRGVAYEVEITKPLVRKAGCMLEGIYIPVAGTKEFLKNDELKRVIDFGDGSCDRNITITIAEKVISVELEK</sequence>
<accession>A0AAW9SDE6</accession>
<keyword evidence="1" id="KW-0732">Signal</keyword>
<evidence type="ECO:0008006" key="4">
    <source>
        <dbReference type="Google" id="ProtNLM"/>
    </source>
</evidence>
<feature type="chain" id="PRO_5043645492" description="Lipoprotein" evidence="1">
    <location>
        <begin position="22"/>
        <end position="284"/>
    </location>
</feature>
<proteinExistence type="predicted"/>
<keyword evidence="3" id="KW-1185">Reference proteome</keyword>
<evidence type="ECO:0000256" key="1">
    <source>
        <dbReference type="SAM" id="SignalP"/>
    </source>
</evidence>
<dbReference type="PROSITE" id="PS51257">
    <property type="entry name" value="PROKAR_LIPOPROTEIN"/>
    <property type="match status" value="1"/>
</dbReference>
<reference evidence="2 3" key="1">
    <citation type="submission" date="2024-04" db="EMBL/GenBank/DDBJ databases">
        <title>Novel genus in family Flammeovirgaceae.</title>
        <authorList>
            <person name="Nguyen T.H."/>
            <person name="Vuong T.Q."/>
            <person name="Le H."/>
            <person name="Kim S.-G."/>
        </authorList>
    </citation>
    <scope>NUCLEOTIDE SEQUENCE [LARGE SCALE GENOMIC DNA]</scope>
    <source>
        <strain evidence="2 3">JCM 23209</strain>
    </source>
</reference>
<dbReference type="AlphaFoldDB" id="A0AAW9SDE6"/>
<gene>
    <name evidence="2" type="ORF">AAG747_24255</name>
</gene>
<dbReference type="EMBL" id="JBDKWZ010000019">
    <property type="protein sequence ID" value="MEN7551056.1"/>
    <property type="molecule type" value="Genomic_DNA"/>
</dbReference>
<organism evidence="2 3">
    <name type="scientific">Rapidithrix thailandica</name>
    <dbReference type="NCBI Taxonomy" id="413964"/>
    <lineage>
        <taxon>Bacteria</taxon>
        <taxon>Pseudomonadati</taxon>
        <taxon>Bacteroidota</taxon>
        <taxon>Cytophagia</taxon>
        <taxon>Cytophagales</taxon>
        <taxon>Flammeovirgaceae</taxon>
        <taxon>Rapidithrix</taxon>
    </lineage>
</organism>
<name>A0AAW9SDE6_9BACT</name>
<evidence type="ECO:0000313" key="2">
    <source>
        <dbReference type="EMBL" id="MEN7551056.1"/>
    </source>
</evidence>
<protein>
    <recommendedName>
        <fullName evidence="4">Lipoprotein</fullName>
    </recommendedName>
</protein>
<dbReference type="Proteomes" id="UP001403385">
    <property type="component" value="Unassembled WGS sequence"/>
</dbReference>
<feature type="signal peptide" evidence="1">
    <location>
        <begin position="1"/>
        <end position="21"/>
    </location>
</feature>
<comment type="caution">
    <text evidence="2">The sequence shown here is derived from an EMBL/GenBank/DDBJ whole genome shotgun (WGS) entry which is preliminary data.</text>
</comment>
<dbReference type="RefSeq" id="WP_346823838.1">
    <property type="nucleotide sequence ID" value="NZ_JBDKWZ010000019.1"/>
</dbReference>
<evidence type="ECO:0000313" key="3">
    <source>
        <dbReference type="Proteomes" id="UP001403385"/>
    </source>
</evidence>